<evidence type="ECO:0000259" key="2">
    <source>
        <dbReference type="Pfam" id="PF13399"/>
    </source>
</evidence>
<dbReference type="Pfam" id="PF13399">
    <property type="entry name" value="LytR_C"/>
    <property type="match status" value="1"/>
</dbReference>
<evidence type="ECO:0000313" key="3">
    <source>
        <dbReference type="EMBL" id="KUG58404.1"/>
    </source>
</evidence>
<dbReference type="InterPro" id="IPR027381">
    <property type="entry name" value="LytR/CpsA/Psr_C"/>
</dbReference>
<dbReference type="AlphaFoldDB" id="A0A0W8IEN1"/>
<dbReference type="Proteomes" id="UP000054837">
    <property type="component" value="Unassembled WGS sequence"/>
</dbReference>
<feature type="domain" description="LytR/CpsA/Psr regulator C-terminal" evidence="2">
    <location>
        <begin position="70"/>
        <end position="156"/>
    </location>
</feature>
<dbReference type="Gene3D" id="3.30.70.2390">
    <property type="match status" value="1"/>
</dbReference>
<evidence type="ECO:0000313" key="4">
    <source>
        <dbReference type="Proteomes" id="UP000054837"/>
    </source>
</evidence>
<comment type="caution">
    <text evidence="3">The sequence shown here is derived from an EMBL/GenBank/DDBJ whole genome shotgun (WGS) entry which is preliminary data.</text>
</comment>
<dbReference type="OrthoDB" id="4871865at2"/>
<organism evidence="3 4">
    <name type="scientific">Serinicoccus chungangensis</name>
    <dbReference type="NCBI Taxonomy" id="767452"/>
    <lineage>
        <taxon>Bacteria</taxon>
        <taxon>Bacillati</taxon>
        <taxon>Actinomycetota</taxon>
        <taxon>Actinomycetes</taxon>
        <taxon>Micrococcales</taxon>
        <taxon>Ornithinimicrobiaceae</taxon>
        <taxon>Serinicoccus</taxon>
    </lineage>
</organism>
<feature type="compositionally biased region" description="Acidic residues" evidence="1">
    <location>
        <begin position="155"/>
        <end position="172"/>
    </location>
</feature>
<dbReference type="STRING" id="767452.AVL62_10855"/>
<dbReference type="RefSeq" id="WP_058890081.1">
    <property type="nucleotide sequence ID" value="NZ_LQBL01000003.1"/>
</dbReference>
<proteinExistence type="predicted"/>
<dbReference type="EMBL" id="LQBL01000003">
    <property type="protein sequence ID" value="KUG58404.1"/>
    <property type="molecule type" value="Genomic_DNA"/>
</dbReference>
<evidence type="ECO:0000256" key="1">
    <source>
        <dbReference type="SAM" id="MobiDB-lite"/>
    </source>
</evidence>
<feature type="region of interest" description="Disordered" evidence="1">
    <location>
        <begin position="153"/>
        <end position="172"/>
    </location>
</feature>
<name>A0A0W8IEN1_9MICO</name>
<reference evidence="3 4" key="1">
    <citation type="submission" date="2015-12" db="EMBL/GenBank/DDBJ databases">
        <title>Serinicoccus chungangenesis strain CD08_5 genome sequencing and assembly.</title>
        <authorList>
            <person name="Chander A.M."/>
            <person name="Kaur G."/>
            <person name="Nair G.R."/>
            <person name="Dhawan D.K."/>
            <person name="Kochhar R.K."/>
            <person name="Mayilraj S."/>
            <person name="Bhadada S.K."/>
        </authorList>
    </citation>
    <scope>NUCLEOTIDE SEQUENCE [LARGE SCALE GENOMIC DNA]</scope>
    <source>
        <strain evidence="3 4">CD08_5</strain>
    </source>
</reference>
<sequence length="172" mass="17711">MGYVRTAGMSTAARRARRRAAMVMAALLGVLVLALVLAMASMQGWFGMGGDADEAPATVAAPTPTLETEDVVVNVFNSTGVVGLAGRASEGLQARGFTVDGVDNSGADLEGPGQIIHGPSGLEGAQLLAEALPQEVELVQDEREDATLDLVLGDAWEDLPAPEEPEPTGDGR</sequence>
<gene>
    <name evidence="3" type="ORF">AVL62_10855</name>
</gene>
<accession>A0A0W8IEN1</accession>
<keyword evidence="4" id="KW-1185">Reference proteome</keyword>
<protein>
    <recommendedName>
        <fullName evidence="2">LytR/CpsA/Psr regulator C-terminal domain-containing protein</fullName>
    </recommendedName>
</protein>